<protein>
    <submittedName>
        <fullName evidence="1">Uncharacterized protein</fullName>
    </submittedName>
</protein>
<proteinExistence type="predicted"/>
<dbReference type="Proteomes" id="UP001239111">
    <property type="component" value="Chromosome 3"/>
</dbReference>
<sequence>MNILRVLQLTLLALHLCGTKTFAFPPDIFDDRHLYTFDECEETLDLAAKSLTRFDRTSIPDDTCFKSLDLQSNNIEGFEDGIFSNLTNLEYLDLTGNKLSPTTLFSFGSVPSLKTLILYHNNQNGDHFTLDTKVYFPELTRLSLGGLNINSVAINWSKYFPQIEKLDVSFNPLASLNDFFRNIPTTLRSLWMWDMKLKKLRIQNLKNVTSLALDFNEFRSIKYSNCDKYSLCLQNLNGLESLSLARCDIALIEEHAFEHLTKLSYINLRGNKITRISSGTFGRFPSLSCLNISDNPLLDVSFIGELQNLTTLKMHSMDDNRAIESLFSLSSVPTKIQNLYLAENWMSSIPSRFLDNLQNIREIDLRSNQLSVLHPGSWQRNLKVINLYENRVSKIEDLHLSEARSLQSLDLRRNRLQSIDPEVIKALPEDLDLKL</sequence>
<keyword evidence="2" id="KW-1185">Reference proteome</keyword>
<dbReference type="EMBL" id="CM056743">
    <property type="protein sequence ID" value="KAJ8673135.1"/>
    <property type="molecule type" value="Genomic_DNA"/>
</dbReference>
<comment type="caution">
    <text evidence="1">The sequence shown here is derived from an EMBL/GenBank/DDBJ whole genome shotgun (WGS) entry which is preliminary data.</text>
</comment>
<accession>A0ACC2NPF5</accession>
<organism evidence="1 2">
    <name type="scientific">Eretmocerus hayati</name>
    <dbReference type="NCBI Taxonomy" id="131215"/>
    <lineage>
        <taxon>Eukaryota</taxon>
        <taxon>Metazoa</taxon>
        <taxon>Ecdysozoa</taxon>
        <taxon>Arthropoda</taxon>
        <taxon>Hexapoda</taxon>
        <taxon>Insecta</taxon>
        <taxon>Pterygota</taxon>
        <taxon>Neoptera</taxon>
        <taxon>Endopterygota</taxon>
        <taxon>Hymenoptera</taxon>
        <taxon>Apocrita</taxon>
        <taxon>Proctotrupomorpha</taxon>
        <taxon>Chalcidoidea</taxon>
        <taxon>Aphelinidae</taxon>
        <taxon>Aphelininae</taxon>
        <taxon>Eretmocerus</taxon>
    </lineage>
</organism>
<evidence type="ECO:0000313" key="1">
    <source>
        <dbReference type="EMBL" id="KAJ8673135.1"/>
    </source>
</evidence>
<evidence type="ECO:0000313" key="2">
    <source>
        <dbReference type="Proteomes" id="UP001239111"/>
    </source>
</evidence>
<reference evidence="1" key="1">
    <citation type="submission" date="2023-04" db="EMBL/GenBank/DDBJ databases">
        <title>A chromosome-level genome assembly of the parasitoid wasp Eretmocerus hayati.</title>
        <authorList>
            <person name="Zhong Y."/>
            <person name="Liu S."/>
            <person name="Liu Y."/>
        </authorList>
    </citation>
    <scope>NUCLEOTIDE SEQUENCE</scope>
    <source>
        <strain evidence="1">ZJU_SS_LIU_2023</strain>
    </source>
</reference>
<gene>
    <name evidence="1" type="ORF">QAD02_004397</name>
</gene>
<name>A0ACC2NPF5_9HYME</name>